<accession>A0A517T9C0</accession>
<name>A0A517T9C0_9PLAN</name>
<gene>
    <name evidence="4" type="ORF">V22_22090</name>
</gene>
<evidence type="ECO:0000313" key="4">
    <source>
        <dbReference type="EMBL" id="QDT64963.1"/>
    </source>
</evidence>
<dbReference type="KEGG" id="chya:V22_22090"/>
<organism evidence="4 5">
    <name type="scientific">Calycomorphotria hydatis</name>
    <dbReference type="NCBI Taxonomy" id="2528027"/>
    <lineage>
        <taxon>Bacteria</taxon>
        <taxon>Pseudomonadati</taxon>
        <taxon>Planctomycetota</taxon>
        <taxon>Planctomycetia</taxon>
        <taxon>Planctomycetales</taxon>
        <taxon>Planctomycetaceae</taxon>
        <taxon>Calycomorphotria</taxon>
    </lineage>
</organism>
<dbReference type="AlphaFoldDB" id="A0A517T9C0"/>
<feature type="domain" description="CBS" evidence="3">
    <location>
        <begin position="104"/>
        <end position="160"/>
    </location>
</feature>
<dbReference type="PANTHER" id="PTHR48108">
    <property type="entry name" value="CBS DOMAIN-CONTAINING PROTEIN CBSX2, CHLOROPLASTIC"/>
    <property type="match status" value="1"/>
</dbReference>
<dbReference type="OrthoDB" id="273057at2"/>
<keyword evidence="5" id="KW-1185">Reference proteome</keyword>
<dbReference type="EMBL" id="CP036316">
    <property type="protein sequence ID" value="QDT64963.1"/>
    <property type="molecule type" value="Genomic_DNA"/>
</dbReference>
<sequence>MMTELPGRLGDLAARDVMTPEVVALNERMTLAEAADVLRQHHISGAPVVTTEGKLVGMLSLTDIVEKETEGLAPVHSGKLAWHMLDHAGGLEFDNHQLLVKDRMSRTVASIGERAPLVDAARIMCDGHWHRLPVLDHDGKLSGIISTMDILAALVNVADEAT</sequence>
<keyword evidence="1" id="KW-0677">Repeat</keyword>
<dbReference type="RefSeq" id="WP_145262573.1">
    <property type="nucleotide sequence ID" value="NZ_CP036316.1"/>
</dbReference>
<keyword evidence="2" id="KW-0129">CBS domain</keyword>
<dbReference type="Gene3D" id="3.10.580.10">
    <property type="entry name" value="CBS-domain"/>
    <property type="match status" value="1"/>
</dbReference>
<dbReference type="InterPro" id="IPR051462">
    <property type="entry name" value="CBS_domain-containing"/>
</dbReference>
<dbReference type="SUPFAM" id="SSF54631">
    <property type="entry name" value="CBS-domain pair"/>
    <property type="match status" value="1"/>
</dbReference>
<evidence type="ECO:0000313" key="5">
    <source>
        <dbReference type="Proteomes" id="UP000319976"/>
    </source>
</evidence>
<dbReference type="InterPro" id="IPR000644">
    <property type="entry name" value="CBS_dom"/>
</dbReference>
<proteinExistence type="predicted"/>
<dbReference type="PROSITE" id="PS51371">
    <property type="entry name" value="CBS"/>
    <property type="match status" value="2"/>
</dbReference>
<evidence type="ECO:0000256" key="1">
    <source>
        <dbReference type="ARBA" id="ARBA00022737"/>
    </source>
</evidence>
<dbReference type="SMART" id="SM00116">
    <property type="entry name" value="CBS"/>
    <property type="match status" value="2"/>
</dbReference>
<protein>
    <submittedName>
        <fullName evidence="4">Inosine 5'-monophosphate dehydrogenase</fullName>
    </submittedName>
</protein>
<reference evidence="4 5" key="1">
    <citation type="submission" date="2019-02" db="EMBL/GenBank/DDBJ databases">
        <title>Deep-cultivation of Planctomycetes and their phenomic and genomic characterization uncovers novel biology.</title>
        <authorList>
            <person name="Wiegand S."/>
            <person name="Jogler M."/>
            <person name="Boedeker C."/>
            <person name="Pinto D."/>
            <person name="Vollmers J."/>
            <person name="Rivas-Marin E."/>
            <person name="Kohn T."/>
            <person name="Peeters S.H."/>
            <person name="Heuer A."/>
            <person name="Rast P."/>
            <person name="Oberbeckmann S."/>
            <person name="Bunk B."/>
            <person name="Jeske O."/>
            <person name="Meyerdierks A."/>
            <person name="Storesund J.E."/>
            <person name="Kallscheuer N."/>
            <person name="Luecker S."/>
            <person name="Lage O.M."/>
            <person name="Pohl T."/>
            <person name="Merkel B.J."/>
            <person name="Hornburger P."/>
            <person name="Mueller R.-W."/>
            <person name="Bruemmer F."/>
            <person name="Labrenz M."/>
            <person name="Spormann A.M."/>
            <person name="Op den Camp H."/>
            <person name="Overmann J."/>
            <person name="Amann R."/>
            <person name="Jetten M.S.M."/>
            <person name="Mascher T."/>
            <person name="Medema M.H."/>
            <person name="Devos D.P."/>
            <person name="Kaster A.-K."/>
            <person name="Ovreas L."/>
            <person name="Rohde M."/>
            <person name="Galperin M.Y."/>
            <person name="Jogler C."/>
        </authorList>
    </citation>
    <scope>NUCLEOTIDE SEQUENCE [LARGE SCALE GENOMIC DNA]</scope>
    <source>
        <strain evidence="4 5">V22</strain>
    </source>
</reference>
<feature type="domain" description="CBS" evidence="3">
    <location>
        <begin position="18"/>
        <end position="75"/>
    </location>
</feature>
<evidence type="ECO:0000256" key="2">
    <source>
        <dbReference type="PROSITE-ProRule" id="PRU00703"/>
    </source>
</evidence>
<dbReference type="InterPro" id="IPR046342">
    <property type="entry name" value="CBS_dom_sf"/>
</dbReference>
<dbReference type="Pfam" id="PF00571">
    <property type="entry name" value="CBS"/>
    <property type="match status" value="2"/>
</dbReference>
<dbReference type="Proteomes" id="UP000319976">
    <property type="component" value="Chromosome"/>
</dbReference>
<dbReference type="PANTHER" id="PTHR48108:SF26">
    <property type="entry name" value="CBS DOMAIN-CONTAINING PROTEIN DDB_G0289609"/>
    <property type="match status" value="1"/>
</dbReference>
<evidence type="ECO:0000259" key="3">
    <source>
        <dbReference type="PROSITE" id="PS51371"/>
    </source>
</evidence>